<dbReference type="EMBL" id="JBHUEJ010000002">
    <property type="protein sequence ID" value="MFD1709106.1"/>
    <property type="molecule type" value="Genomic_DNA"/>
</dbReference>
<comment type="caution">
    <text evidence="3">The sequence shown here is derived from an EMBL/GenBank/DDBJ whole genome shotgun (WGS) entry which is preliminary data.</text>
</comment>
<evidence type="ECO:0000313" key="4">
    <source>
        <dbReference type="Proteomes" id="UP001597304"/>
    </source>
</evidence>
<dbReference type="RefSeq" id="WP_147914149.1">
    <property type="nucleotide sequence ID" value="NZ_JBHUEJ010000002.1"/>
</dbReference>
<dbReference type="Gene3D" id="3.20.20.140">
    <property type="entry name" value="Metal-dependent hydrolases"/>
    <property type="match status" value="1"/>
</dbReference>
<dbReference type="Proteomes" id="UP001597304">
    <property type="component" value="Unassembled WGS sequence"/>
</dbReference>
<feature type="domain" description="Amidohydrolase-related" evidence="2">
    <location>
        <begin position="98"/>
        <end position="305"/>
    </location>
</feature>
<name>A0ABW4KQJ3_9BURK</name>
<reference evidence="4" key="1">
    <citation type="journal article" date="2019" name="Int. J. Syst. Evol. Microbiol.">
        <title>The Global Catalogue of Microorganisms (GCM) 10K type strain sequencing project: providing services to taxonomists for standard genome sequencing and annotation.</title>
        <authorList>
            <consortium name="The Broad Institute Genomics Platform"/>
            <consortium name="The Broad Institute Genome Sequencing Center for Infectious Disease"/>
            <person name="Wu L."/>
            <person name="Ma J."/>
        </authorList>
    </citation>
    <scope>NUCLEOTIDE SEQUENCE [LARGE SCALE GENOMIC DNA]</scope>
    <source>
        <strain evidence="4">LMG 29247</strain>
    </source>
</reference>
<dbReference type="InterPro" id="IPR032465">
    <property type="entry name" value="ACMSD"/>
</dbReference>
<sequence>MTAPLRLEDLHGKIIDFRLRPPTGPYRDFFTPALVERLGRMWGDDGMPASYAASLAGGDDADEHALKLLFEEMDRAGVRLGVMNGRHSPNRAVPVHIGDDYLHELEGRTHGRMVSLAGVDLDLPMEELLLGLERAVKVLGMRGVCIEPGFARTPMYAEDESLMPIYQRVNDLGVPLLFMSGPLSGPDNTYTDPVHFERVARRFPKMPVVLGHGAYPYVNEAIALAYKSEATGVMNVYLSPDVYVFTPGGSAFVEGIRMMPERFIYASAYAFSSIETPVRRTLELGIEPDALRAYMYGNAARLLKLEEAQ</sequence>
<evidence type="ECO:0000259" key="2">
    <source>
        <dbReference type="Pfam" id="PF04909"/>
    </source>
</evidence>
<dbReference type="PANTHER" id="PTHR21240">
    <property type="entry name" value="2-AMINO-3-CARBOXYLMUCONATE-6-SEMIALDEHYDE DECARBOXYLASE"/>
    <property type="match status" value="1"/>
</dbReference>
<protein>
    <submittedName>
        <fullName evidence="3">Amidohydrolase family protein</fullName>
    </submittedName>
</protein>
<keyword evidence="1" id="KW-0456">Lyase</keyword>
<evidence type="ECO:0000313" key="3">
    <source>
        <dbReference type="EMBL" id="MFD1709106.1"/>
    </source>
</evidence>
<evidence type="ECO:0000256" key="1">
    <source>
        <dbReference type="ARBA" id="ARBA00023239"/>
    </source>
</evidence>
<gene>
    <name evidence="3" type="ORF">ACFSF0_00645</name>
</gene>
<keyword evidence="4" id="KW-1185">Reference proteome</keyword>
<dbReference type="Pfam" id="PF04909">
    <property type="entry name" value="Amidohydro_2"/>
    <property type="match status" value="1"/>
</dbReference>
<dbReference type="InterPro" id="IPR006680">
    <property type="entry name" value="Amidohydro-rel"/>
</dbReference>
<proteinExistence type="predicted"/>
<dbReference type="InterPro" id="IPR032466">
    <property type="entry name" value="Metal_Hydrolase"/>
</dbReference>
<dbReference type="SUPFAM" id="SSF51556">
    <property type="entry name" value="Metallo-dependent hydrolases"/>
    <property type="match status" value="1"/>
</dbReference>
<organism evidence="3 4">
    <name type="scientific">Ottowia flava</name>
    <dbReference type="NCBI Taxonomy" id="2675430"/>
    <lineage>
        <taxon>Bacteria</taxon>
        <taxon>Pseudomonadati</taxon>
        <taxon>Pseudomonadota</taxon>
        <taxon>Betaproteobacteria</taxon>
        <taxon>Burkholderiales</taxon>
        <taxon>Comamonadaceae</taxon>
        <taxon>Ottowia</taxon>
    </lineage>
</organism>
<accession>A0ABW4KQJ3</accession>